<dbReference type="EMBL" id="MG983742">
    <property type="protein sequence ID" value="AVO23062.1"/>
    <property type="molecule type" value="Genomic_DNA"/>
</dbReference>
<reference evidence="2" key="1">
    <citation type="submission" date="2018-02" db="EMBL/GenBank/DDBJ databases">
        <authorList>
            <person name="Cohen D.B."/>
            <person name="Kent A.D."/>
        </authorList>
    </citation>
    <scope>NUCLEOTIDE SEQUENCE [LARGE SCALE GENOMIC DNA]</scope>
</reference>
<protein>
    <submittedName>
        <fullName evidence="1">Uncharacterized protein</fullName>
    </submittedName>
</protein>
<organism evidence="1 2">
    <name type="scientific">Bacillus phage Anath</name>
    <dbReference type="NCBI Taxonomy" id="2108114"/>
    <lineage>
        <taxon>Viruses</taxon>
        <taxon>Duplodnaviria</taxon>
        <taxon>Heunggongvirae</taxon>
        <taxon>Uroviricota</taxon>
        <taxon>Caudoviricetes</taxon>
        <taxon>Ehrlichviridae</taxon>
        <taxon>Anathvirus</taxon>
        <taxon>Anathvirus anath</taxon>
    </lineage>
</organism>
<evidence type="ECO:0000313" key="1">
    <source>
        <dbReference type="EMBL" id="AVO23062.1"/>
    </source>
</evidence>
<accession>A0A2P1JUN0</accession>
<name>A0A2P1JUN0_9CAUD</name>
<dbReference type="Proteomes" id="UP000241367">
    <property type="component" value="Segment"/>
</dbReference>
<sequence>MVRSIGKIAKNLARKQLNGKDIRSKIASECEYNGWSESKLKRLIKEEIQIAEGKR</sequence>
<keyword evidence="2" id="KW-1185">Reference proteome</keyword>
<evidence type="ECO:0000313" key="2">
    <source>
        <dbReference type="Proteomes" id="UP000241367"/>
    </source>
</evidence>
<proteinExistence type="predicted"/>